<proteinExistence type="predicted"/>
<name>A0A9P9IIZ0_9PLEO</name>
<protein>
    <submittedName>
        <fullName evidence="1">Uncharacterized protein</fullName>
    </submittedName>
</protein>
<reference evidence="1" key="1">
    <citation type="journal article" date="2021" name="Nat. Commun.">
        <title>Genetic determinants of endophytism in the Arabidopsis root mycobiome.</title>
        <authorList>
            <person name="Mesny F."/>
            <person name="Miyauchi S."/>
            <person name="Thiergart T."/>
            <person name="Pickel B."/>
            <person name="Atanasova L."/>
            <person name="Karlsson M."/>
            <person name="Huettel B."/>
            <person name="Barry K.W."/>
            <person name="Haridas S."/>
            <person name="Chen C."/>
            <person name="Bauer D."/>
            <person name="Andreopoulos W."/>
            <person name="Pangilinan J."/>
            <person name="LaButti K."/>
            <person name="Riley R."/>
            <person name="Lipzen A."/>
            <person name="Clum A."/>
            <person name="Drula E."/>
            <person name="Henrissat B."/>
            <person name="Kohler A."/>
            <person name="Grigoriev I.V."/>
            <person name="Martin F.M."/>
            <person name="Hacquard S."/>
        </authorList>
    </citation>
    <scope>NUCLEOTIDE SEQUENCE</scope>
    <source>
        <strain evidence="1">MPI-CAGE-CH-0243</strain>
    </source>
</reference>
<keyword evidence="2" id="KW-1185">Reference proteome</keyword>
<dbReference type="SUPFAM" id="SSF48403">
    <property type="entry name" value="Ankyrin repeat"/>
    <property type="match status" value="1"/>
</dbReference>
<dbReference type="InterPro" id="IPR036770">
    <property type="entry name" value="Ankyrin_rpt-contain_sf"/>
</dbReference>
<dbReference type="Proteomes" id="UP000700596">
    <property type="component" value="Unassembled WGS sequence"/>
</dbReference>
<sequence>MPITFLSLPSEVRNDIYGRLLLRQQYIACPTQSVFRRFQPRELTPGLLRVNKMIHGEASSLLYAQNHFNLTMCTSEDVTSFFKQIGYKNANYIRHIYIKFPRFRYLDMEDVTIEDDSLRILEIIRDHCHKLSTITTSLSSTNDMELRLDALDHLKIVGKAMALVDTCFRAISSLEEIIAEVYEDGPSGHIRREMKRLGWKNNEIEYVEESISDGSDYSFNEDDIDGQLLHFTYILNLQRFLMDGGRFEGHEHLVTLLLKEDADPNFLGRRYSNALQAASSGGHELVIKRLLGARGDPDAPGGYHSKHSR</sequence>
<evidence type="ECO:0000313" key="2">
    <source>
        <dbReference type="Proteomes" id="UP000700596"/>
    </source>
</evidence>
<dbReference type="OrthoDB" id="62952at2759"/>
<dbReference type="Gene3D" id="1.25.40.20">
    <property type="entry name" value="Ankyrin repeat-containing domain"/>
    <property type="match status" value="1"/>
</dbReference>
<dbReference type="AlphaFoldDB" id="A0A9P9IIZ0"/>
<dbReference type="InterPro" id="IPR038883">
    <property type="entry name" value="AN11006-like"/>
</dbReference>
<gene>
    <name evidence="1" type="ORF">B0J11DRAFT_568798</name>
</gene>
<dbReference type="PANTHER" id="PTHR42085:SF2">
    <property type="entry name" value="F-BOX DOMAIN-CONTAINING PROTEIN"/>
    <property type="match status" value="1"/>
</dbReference>
<evidence type="ECO:0000313" key="1">
    <source>
        <dbReference type="EMBL" id="KAH7123873.1"/>
    </source>
</evidence>
<dbReference type="PANTHER" id="PTHR42085">
    <property type="entry name" value="F-BOX DOMAIN-CONTAINING PROTEIN"/>
    <property type="match status" value="1"/>
</dbReference>
<accession>A0A9P9IIZ0</accession>
<comment type="caution">
    <text evidence="1">The sequence shown here is derived from an EMBL/GenBank/DDBJ whole genome shotgun (WGS) entry which is preliminary data.</text>
</comment>
<organism evidence="1 2">
    <name type="scientific">Dendryphion nanum</name>
    <dbReference type="NCBI Taxonomy" id="256645"/>
    <lineage>
        <taxon>Eukaryota</taxon>
        <taxon>Fungi</taxon>
        <taxon>Dikarya</taxon>
        <taxon>Ascomycota</taxon>
        <taxon>Pezizomycotina</taxon>
        <taxon>Dothideomycetes</taxon>
        <taxon>Pleosporomycetidae</taxon>
        <taxon>Pleosporales</taxon>
        <taxon>Torulaceae</taxon>
        <taxon>Dendryphion</taxon>
    </lineage>
</organism>
<dbReference type="EMBL" id="JAGMWT010000008">
    <property type="protein sequence ID" value="KAH7123873.1"/>
    <property type="molecule type" value="Genomic_DNA"/>
</dbReference>